<gene>
    <name evidence="1" type="ORF">EFBL_3293</name>
</gene>
<accession>A0A292YS54</accession>
<comment type="caution">
    <text evidence="1">The sequence shown here is derived from an EMBL/GenBank/DDBJ whole genome shotgun (WGS) entry which is preliminary data.</text>
</comment>
<reference evidence="2" key="1">
    <citation type="submission" date="2017-07" db="EMBL/GenBank/DDBJ databases">
        <title>Draft genome sequence of Effusibacillus lacus strain skLN1.</title>
        <authorList>
            <person name="Watanabe M."/>
            <person name="Kojima H."/>
            <person name="Fukui M."/>
        </authorList>
    </citation>
    <scope>NUCLEOTIDE SEQUENCE [LARGE SCALE GENOMIC DNA]</scope>
    <source>
        <strain evidence="2">skLN1</strain>
    </source>
</reference>
<protein>
    <submittedName>
        <fullName evidence="1">Uncharacterized protein</fullName>
    </submittedName>
</protein>
<dbReference type="Proteomes" id="UP000217785">
    <property type="component" value="Unassembled WGS sequence"/>
</dbReference>
<sequence>MVDYSFAVYPENGNSKFVLSPEAKTMLNQYIQTLREQHFGQPIPWTQAKELLPRKGNAQVVDLETGKSFMVQRRAGSRHADVQPLTEQDSHVMKEIYNGKWSWRRRAILVKTDDKTIAASMNGMPHGAGAIYGNDFPGHFCIHFEASTTHGKRTPDPAHYLMVRKASGLLTGDIVQYSPQQLIQFFSTALHEQDWETARMALDLSNSEAVQLFLEQAKGIEAISLWMHAGKKGEVPKVNGPLWVELPVKVSMVTDKGKVRKDATILIRRNSLISRWKIDAVSLLELFGEDKQTKQKQALPTRETPPSKWV</sequence>
<dbReference type="EMBL" id="BDUF01000106">
    <property type="protein sequence ID" value="GAX91603.1"/>
    <property type="molecule type" value="Genomic_DNA"/>
</dbReference>
<evidence type="ECO:0000313" key="1">
    <source>
        <dbReference type="EMBL" id="GAX91603.1"/>
    </source>
</evidence>
<proteinExistence type="predicted"/>
<organism evidence="1 2">
    <name type="scientific">Effusibacillus lacus</name>
    <dbReference type="NCBI Taxonomy" id="1348429"/>
    <lineage>
        <taxon>Bacteria</taxon>
        <taxon>Bacillati</taxon>
        <taxon>Bacillota</taxon>
        <taxon>Bacilli</taxon>
        <taxon>Bacillales</taxon>
        <taxon>Alicyclobacillaceae</taxon>
        <taxon>Effusibacillus</taxon>
    </lineage>
</organism>
<name>A0A292YS54_9BACL</name>
<keyword evidence="2" id="KW-1185">Reference proteome</keyword>
<dbReference type="AlphaFoldDB" id="A0A292YS54"/>
<evidence type="ECO:0000313" key="2">
    <source>
        <dbReference type="Proteomes" id="UP000217785"/>
    </source>
</evidence>